<gene>
    <name evidence="2" type="ORF">M9Y10_011256</name>
</gene>
<evidence type="ECO:0000256" key="1">
    <source>
        <dbReference type="SAM" id="MobiDB-lite"/>
    </source>
</evidence>
<feature type="region of interest" description="Disordered" evidence="1">
    <location>
        <begin position="1"/>
        <end position="22"/>
    </location>
</feature>
<sequence>MSDNSYSNLDSESDKEVDPVSPKFEIDENGFDLINDPFNAFYNDNFEFIDHSFNIDTSDISFIDNTNHECLFTKCEEKKKKKLKNYFDSIDCDDVVSKMLKKQKYVIKEVTKYNQQVYFLIEADGDKHMVTNSPNIIPIQEQQEFYMLNSVLPSHKNLDSTQFRP</sequence>
<proteinExistence type="predicted"/>
<dbReference type="EMBL" id="JAPFFF010000017">
    <property type="protein sequence ID" value="KAK8863570.1"/>
    <property type="molecule type" value="Genomic_DNA"/>
</dbReference>
<protein>
    <submittedName>
        <fullName evidence="2">Uncharacterized protein</fullName>
    </submittedName>
</protein>
<reference evidence="2 3" key="1">
    <citation type="submission" date="2024-04" db="EMBL/GenBank/DDBJ databases">
        <title>Tritrichomonas musculus Genome.</title>
        <authorList>
            <person name="Alves-Ferreira E."/>
            <person name="Grigg M."/>
            <person name="Lorenzi H."/>
            <person name="Galac M."/>
        </authorList>
    </citation>
    <scope>NUCLEOTIDE SEQUENCE [LARGE SCALE GENOMIC DNA]</scope>
    <source>
        <strain evidence="2 3">EAF2021</strain>
    </source>
</reference>
<organism evidence="2 3">
    <name type="scientific">Tritrichomonas musculus</name>
    <dbReference type="NCBI Taxonomy" id="1915356"/>
    <lineage>
        <taxon>Eukaryota</taxon>
        <taxon>Metamonada</taxon>
        <taxon>Parabasalia</taxon>
        <taxon>Tritrichomonadida</taxon>
        <taxon>Tritrichomonadidae</taxon>
        <taxon>Tritrichomonas</taxon>
    </lineage>
</organism>
<evidence type="ECO:0000313" key="2">
    <source>
        <dbReference type="EMBL" id="KAK8863570.1"/>
    </source>
</evidence>
<name>A0ABR2IKI6_9EUKA</name>
<dbReference type="Proteomes" id="UP001470230">
    <property type="component" value="Unassembled WGS sequence"/>
</dbReference>
<keyword evidence="3" id="KW-1185">Reference proteome</keyword>
<evidence type="ECO:0000313" key="3">
    <source>
        <dbReference type="Proteomes" id="UP001470230"/>
    </source>
</evidence>
<comment type="caution">
    <text evidence="2">The sequence shown here is derived from an EMBL/GenBank/DDBJ whole genome shotgun (WGS) entry which is preliminary data.</text>
</comment>
<accession>A0ABR2IKI6</accession>
<feature type="compositionally biased region" description="Polar residues" evidence="1">
    <location>
        <begin position="1"/>
        <end position="10"/>
    </location>
</feature>